<dbReference type="GeneID" id="19011321"/>
<dbReference type="GO" id="GO:0008061">
    <property type="term" value="F:chitin binding"/>
    <property type="evidence" value="ECO:0007669"/>
    <property type="project" value="InterPro"/>
</dbReference>
<dbReference type="eggNOG" id="KOG2806">
    <property type="taxonomic scope" value="Eukaryota"/>
</dbReference>
<evidence type="ECO:0000256" key="1">
    <source>
        <dbReference type="SAM" id="MobiDB-lite"/>
    </source>
</evidence>
<dbReference type="STRING" id="41875.K8EQK4"/>
<evidence type="ECO:0000259" key="3">
    <source>
        <dbReference type="PROSITE" id="PS51910"/>
    </source>
</evidence>
<sequence length="436" mass="50739">MGVDDREYHQQRRRLRGRSTRSRYSLFERRFFEASSVLSSLFVFFFFVFANASLDSSRKTLTNPIKVLGYLPDWRIANETTSESIVNALCARTDAILLFSIEVDENGQLEKLDRLPSALNLERLKNAKKRFECEIHVTIGGSSRTNGFAKATSTKAMRKEFVKSVSSFLYEQYEDIFDGIDLNWSYPNDETEWRNLGKFAKALKKDFREHDRTKKISIAYYPNENQEQILEMLECSEFADGLHAMAYDLDDRDGHANLKFATQTLNYAQDSFTGGKIMRLGVPFYGRSIPEDASTAPEWRPYGDVLRDNEYELKDETNVAKSKDGVEVWFNGKDLIRKKVEMCRLFEDVCEGIFVWELGQDVSMSDIEDDEEEEGNSKKIDFRTRREKSLLAALTRAAWGDEKYDEMLAKEMQFYEEDEKKKKKNAEKEEEKKDEL</sequence>
<dbReference type="InterPro" id="IPR050314">
    <property type="entry name" value="Glycosyl_Hydrlase_18"/>
</dbReference>
<feature type="region of interest" description="Disordered" evidence="1">
    <location>
        <begin position="416"/>
        <end position="436"/>
    </location>
</feature>
<keyword evidence="2" id="KW-0472">Membrane</keyword>
<evidence type="ECO:0000313" key="5">
    <source>
        <dbReference type="Proteomes" id="UP000198341"/>
    </source>
</evidence>
<dbReference type="PANTHER" id="PTHR11177:SF317">
    <property type="entry name" value="CHITINASE 12-RELATED"/>
    <property type="match status" value="1"/>
</dbReference>
<dbReference type="OrthoDB" id="76388at2759"/>
<dbReference type="InterPro" id="IPR001223">
    <property type="entry name" value="Glyco_hydro18_cat"/>
</dbReference>
<dbReference type="Pfam" id="PF00704">
    <property type="entry name" value="Glyco_hydro_18"/>
    <property type="match status" value="1"/>
</dbReference>
<dbReference type="KEGG" id="bpg:Bathy16g01660"/>
<feature type="compositionally biased region" description="Basic and acidic residues" evidence="1">
    <location>
        <begin position="426"/>
        <end position="436"/>
    </location>
</feature>
<evidence type="ECO:0000313" key="4">
    <source>
        <dbReference type="EMBL" id="CCO20321.1"/>
    </source>
</evidence>
<name>K8EQK4_9CHLO</name>
<keyword evidence="5" id="KW-1185">Reference proteome</keyword>
<proteinExistence type="predicted"/>
<dbReference type="InterPro" id="IPR017853">
    <property type="entry name" value="GH"/>
</dbReference>
<keyword evidence="2" id="KW-1133">Transmembrane helix</keyword>
<reference evidence="4 5" key="1">
    <citation type="submission" date="2011-10" db="EMBL/GenBank/DDBJ databases">
        <authorList>
            <person name="Genoscope - CEA"/>
        </authorList>
    </citation>
    <scope>NUCLEOTIDE SEQUENCE [LARGE SCALE GENOMIC DNA]</scope>
    <source>
        <strain evidence="4 5">RCC 1105</strain>
    </source>
</reference>
<accession>K8EQK4</accession>
<keyword evidence="2" id="KW-0812">Transmembrane</keyword>
<dbReference type="EMBL" id="FO082263">
    <property type="protein sequence ID" value="CCO20321.1"/>
    <property type="molecule type" value="Genomic_DNA"/>
</dbReference>
<dbReference type="InterPro" id="IPR011583">
    <property type="entry name" value="Chitinase_II/V-like_cat"/>
</dbReference>
<feature type="domain" description="GH18" evidence="3">
    <location>
        <begin position="65"/>
        <end position="375"/>
    </location>
</feature>
<dbReference type="SUPFAM" id="SSF51445">
    <property type="entry name" value="(Trans)glycosidases"/>
    <property type="match status" value="1"/>
</dbReference>
<dbReference type="PANTHER" id="PTHR11177">
    <property type="entry name" value="CHITINASE"/>
    <property type="match status" value="1"/>
</dbReference>
<dbReference type="GO" id="GO:0005576">
    <property type="term" value="C:extracellular region"/>
    <property type="evidence" value="ECO:0007669"/>
    <property type="project" value="TreeGrafter"/>
</dbReference>
<protein>
    <submittedName>
        <fullName evidence="4">Chitinase</fullName>
    </submittedName>
</protein>
<dbReference type="RefSeq" id="XP_007508704.1">
    <property type="nucleotide sequence ID" value="XM_007508642.1"/>
</dbReference>
<gene>
    <name evidence="4" type="ordered locus">Bathy16g01660</name>
</gene>
<organism evidence="4 5">
    <name type="scientific">Bathycoccus prasinos</name>
    <dbReference type="NCBI Taxonomy" id="41875"/>
    <lineage>
        <taxon>Eukaryota</taxon>
        <taxon>Viridiplantae</taxon>
        <taxon>Chlorophyta</taxon>
        <taxon>Mamiellophyceae</taxon>
        <taxon>Mamiellales</taxon>
        <taxon>Bathycoccaceae</taxon>
        <taxon>Bathycoccus</taxon>
    </lineage>
</organism>
<dbReference type="GO" id="GO:0005975">
    <property type="term" value="P:carbohydrate metabolic process"/>
    <property type="evidence" value="ECO:0007669"/>
    <property type="project" value="InterPro"/>
</dbReference>
<dbReference type="PROSITE" id="PS51910">
    <property type="entry name" value="GH18_2"/>
    <property type="match status" value="1"/>
</dbReference>
<dbReference type="Gene3D" id="3.40.5.30">
    <property type="entry name" value="(Trans)glycosidases - domain 2"/>
    <property type="match status" value="1"/>
</dbReference>
<dbReference type="Proteomes" id="UP000198341">
    <property type="component" value="Chromosome 16"/>
</dbReference>
<dbReference type="GO" id="GO:0004568">
    <property type="term" value="F:chitinase activity"/>
    <property type="evidence" value="ECO:0007669"/>
    <property type="project" value="TreeGrafter"/>
</dbReference>
<dbReference type="Gene3D" id="3.20.20.80">
    <property type="entry name" value="Glycosidases"/>
    <property type="match status" value="1"/>
</dbReference>
<feature type="transmembrane region" description="Helical" evidence="2">
    <location>
        <begin position="31"/>
        <end position="50"/>
    </location>
</feature>
<dbReference type="SMART" id="SM00636">
    <property type="entry name" value="Glyco_18"/>
    <property type="match status" value="1"/>
</dbReference>
<dbReference type="AlphaFoldDB" id="K8EQK4"/>
<evidence type="ECO:0000256" key="2">
    <source>
        <dbReference type="SAM" id="Phobius"/>
    </source>
</evidence>
<dbReference type="GO" id="GO:0006032">
    <property type="term" value="P:chitin catabolic process"/>
    <property type="evidence" value="ECO:0007669"/>
    <property type="project" value="TreeGrafter"/>
</dbReference>